<feature type="transmembrane region" description="Helical" evidence="17">
    <location>
        <begin position="158"/>
        <end position="180"/>
    </location>
</feature>
<evidence type="ECO:0000256" key="5">
    <source>
        <dbReference type="ARBA" id="ARBA00022692"/>
    </source>
</evidence>
<feature type="compositionally biased region" description="Polar residues" evidence="16">
    <location>
        <begin position="252"/>
        <end position="284"/>
    </location>
</feature>
<keyword evidence="8" id="KW-0969">Cilium</keyword>
<evidence type="ECO:0000256" key="14">
    <source>
        <dbReference type="ARBA" id="ARBA00023273"/>
    </source>
</evidence>
<keyword evidence="12" id="KW-0325">Glycoprotein</keyword>
<dbReference type="OMA" id="MWLAYTN"/>
<comment type="similarity">
    <text evidence="15">Belongs to the G-protein coupled receptor 1 family.</text>
</comment>
<feature type="region of interest" description="Disordered" evidence="16">
    <location>
        <begin position="244"/>
        <end position="320"/>
    </location>
</feature>
<keyword evidence="14" id="KW-0966">Cell projection</keyword>
<evidence type="ECO:0000256" key="16">
    <source>
        <dbReference type="SAM" id="MobiDB-lite"/>
    </source>
</evidence>
<keyword evidence="4" id="KW-1003">Cell membrane</keyword>
<dbReference type="Pfam" id="PF00001">
    <property type="entry name" value="7tm_1"/>
    <property type="match status" value="1"/>
</dbReference>
<dbReference type="GO" id="GO:0005886">
    <property type="term" value="C:plasma membrane"/>
    <property type="evidence" value="ECO:0000318"/>
    <property type="project" value="GO_Central"/>
</dbReference>
<dbReference type="PANTHER" id="PTHR22752">
    <property type="entry name" value="G PROTEIN-COUPLED RECEPTOR"/>
    <property type="match status" value="1"/>
</dbReference>
<reference evidence="20" key="1">
    <citation type="submission" date="2015-02" db="EMBL/GenBank/DDBJ databases">
        <title>Genome sequencing for Strongylocentrotus purpuratus.</title>
        <authorList>
            <person name="Murali S."/>
            <person name="Liu Y."/>
            <person name="Vee V."/>
            <person name="English A."/>
            <person name="Wang M."/>
            <person name="Skinner E."/>
            <person name="Han Y."/>
            <person name="Muzny D.M."/>
            <person name="Worley K.C."/>
            <person name="Gibbs R.A."/>
        </authorList>
    </citation>
    <scope>NUCLEOTIDE SEQUENCE</scope>
</reference>
<dbReference type="KEGG" id="spu:100888785"/>
<dbReference type="GO" id="GO:0004930">
    <property type="term" value="F:G protein-coupled receptor activity"/>
    <property type="evidence" value="ECO:0000318"/>
    <property type="project" value="GO_Central"/>
</dbReference>
<evidence type="ECO:0000256" key="9">
    <source>
        <dbReference type="ARBA" id="ARBA00023136"/>
    </source>
</evidence>
<feature type="transmembrane region" description="Helical" evidence="17">
    <location>
        <begin position="119"/>
        <end position="138"/>
    </location>
</feature>
<evidence type="ECO:0000256" key="3">
    <source>
        <dbReference type="ARBA" id="ARBA00022473"/>
    </source>
</evidence>
<keyword evidence="5 15" id="KW-0812">Transmembrane</keyword>
<dbReference type="InterPro" id="IPR000276">
    <property type="entry name" value="GPCR_Rhodpsn"/>
</dbReference>
<dbReference type="InterPro" id="IPR017452">
    <property type="entry name" value="GPCR_Rhodpsn_7TM"/>
</dbReference>
<evidence type="ECO:0000256" key="10">
    <source>
        <dbReference type="ARBA" id="ARBA00023157"/>
    </source>
</evidence>
<feature type="transmembrane region" description="Helical" evidence="17">
    <location>
        <begin position="328"/>
        <end position="356"/>
    </location>
</feature>
<dbReference type="GO" id="GO:0007186">
    <property type="term" value="P:G protein-coupled receptor signaling pathway"/>
    <property type="evidence" value="ECO:0000318"/>
    <property type="project" value="GO_Central"/>
</dbReference>
<dbReference type="CDD" id="cd00637">
    <property type="entry name" value="7tm_classA_rhodopsin-like"/>
    <property type="match status" value="1"/>
</dbReference>
<dbReference type="SUPFAM" id="SSF81321">
    <property type="entry name" value="Family A G protein-coupled receptor-like"/>
    <property type="match status" value="1"/>
</dbReference>
<evidence type="ECO:0000256" key="13">
    <source>
        <dbReference type="ARBA" id="ARBA00023224"/>
    </source>
</evidence>
<organism evidence="19 20">
    <name type="scientific">Strongylocentrotus purpuratus</name>
    <name type="common">Purple sea urchin</name>
    <dbReference type="NCBI Taxonomy" id="7668"/>
    <lineage>
        <taxon>Eukaryota</taxon>
        <taxon>Metazoa</taxon>
        <taxon>Echinodermata</taxon>
        <taxon>Eleutherozoa</taxon>
        <taxon>Echinozoa</taxon>
        <taxon>Echinoidea</taxon>
        <taxon>Euechinoidea</taxon>
        <taxon>Echinacea</taxon>
        <taxon>Camarodonta</taxon>
        <taxon>Echinidea</taxon>
        <taxon>Strongylocentrotidae</taxon>
        <taxon>Strongylocentrotus</taxon>
    </lineage>
</organism>
<dbReference type="Proteomes" id="UP000007110">
    <property type="component" value="Unassembled WGS sequence"/>
</dbReference>
<evidence type="ECO:0000256" key="6">
    <source>
        <dbReference type="ARBA" id="ARBA00022989"/>
    </source>
</evidence>
<feature type="transmembrane region" description="Helical" evidence="17">
    <location>
        <begin position="44"/>
        <end position="65"/>
    </location>
</feature>
<feature type="transmembrane region" description="Helical" evidence="17">
    <location>
        <begin position="77"/>
        <end position="99"/>
    </location>
</feature>
<dbReference type="AlphaFoldDB" id="A0A7M7PQI4"/>
<evidence type="ECO:0000256" key="4">
    <source>
        <dbReference type="ARBA" id="ARBA00022475"/>
    </source>
</evidence>
<dbReference type="GO" id="GO:0032870">
    <property type="term" value="P:cellular response to hormone stimulus"/>
    <property type="evidence" value="ECO:0000318"/>
    <property type="project" value="GO_Central"/>
</dbReference>
<evidence type="ECO:0000259" key="18">
    <source>
        <dbReference type="PROSITE" id="PS50262"/>
    </source>
</evidence>
<protein>
    <recommendedName>
        <fullName evidence="18">G-protein coupled receptors family 1 profile domain-containing protein</fullName>
    </recommendedName>
</protein>
<evidence type="ECO:0000256" key="7">
    <source>
        <dbReference type="ARBA" id="ARBA00023040"/>
    </source>
</evidence>
<dbReference type="EnsemblMetazoa" id="XM_030997943">
    <property type="protein sequence ID" value="XP_030853803"/>
    <property type="gene ID" value="LOC100888785"/>
</dbReference>
<evidence type="ECO:0000256" key="11">
    <source>
        <dbReference type="ARBA" id="ARBA00023170"/>
    </source>
</evidence>
<feature type="transmembrane region" description="Helical" evidence="17">
    <location>
        <begin position="362"/>
        <end position="383"/>
    </location>
</feature>
<evidence type="ECO:0000256" key="12">
    <source>
        <dbReference type="ARBA" id="ARBA00023180"/>
    </source>
</evidence>
<dbReference type="RefSeq" id="XP_030853803.1">
    <property type="nucleotide sequence ID" value="XM_030997943.1"/>
</dbReference>
<dbReference type="FunFam" id="1.20.1070.10:FF:001014">
    <property type="entry name" value="Uncharacterized protein"/>
    <property type="match status" value="1"/>
</dbReference>
<sequence>MVDTMINDHDMTSDILTSPTPYDRFIGLRIDHQPTSGVAIIEGFTLVVIFLGALTVNLIALVTTLRDEMLRRNVHNWLIINLIVNDLGITITSMSFSIVSVFDQGYFLVHNDAMCLINGIGGTGFAFGNFATIMVISLDRYLTVVWSNRFPPSKTRTIIFIILSWVLPIANIIPPSFELISDFKYHPLTHHCTPVWEVCLYYIICNIILFGITVPVMVFCYIGVFWTLRRQQQVLRSYADENVDDSEKCNDSHQVNNPSMSLDNLSGQGGNVSETMEEFSSSNLDDPVVHGSEKGNTNRQERVKKKKQKKQTTERRSLQNKLTTDKRIALTGILLVMTTVICWAPYCIVHSCFINIHVTHSLGVFTMWLAYTNALLDPIIYSFMNRRVRARYRAMMTSLRMTVCKT</sequence>
<dbReference type="GeneID" id="100888785"/>
<keyword evidence="7 15" id="KW-0297">G-protein coupled receptor</keyword>
<dbReference type="GO" id="GO:0060170">
    <property type="term" value="C:ciliary membrane"/>
    <property type="evidence" value="ECO:0007669"/>
    <property type="project" value="UniProtKB-SubCell"/>
</dbReference>
<dbReference type="PROSITE" id="PS00237">
    <property type="entry name" value="G_PROTEIN_RECEP_F1_1"/>
    <property type="match status" value="1"/>
</dbReference>
<dbReference type="Gene3D" id="1.20.1070.10">
    <property type="entry name" value="Rhodopsin 7-helix transmembrane proteins"/>
    <property type="match status" value="1"/>
</dbReference>
<dbReference type="InParanoid" id="A0A7M7PQI4"/>
<name>A0A7M7PQI4_STRPU</name>
<keyword evidence="11 15" id="KW-0675">Receptor</keyword>
<dbReference type="OrthoDB" id="9927625at2759"/>
<dbReference type="PANTHER" id="PTHR22752:SF10">
    <property type="entry name" value="G-PROTEIN COUPLED RECEPTOR 161"/>
    <property type="match status" value="1"/>
</dbReference>
<dbReference type="PROSITE" id="PS50262">
    <property type="entry name" value="G_PROTEIN_RECEP_F1_2"/>
    <property type="match status" value="1"/>
</dbReference>
<proteinExistence type="inferred from homology"/>
<keyword evidence="20" id="KW-1185">Reference proteome</keyword>
<feature type="transmembrane region" description="Helical" evidence="17">
    <location>
        <begin position="200"/>
        <end position="228"/>
    </location>
</feature>
<keyword evidence="9 17" id="KW-0472">Membrane</keyword>
<evidence type="ECO:0000256" key="8">
    <source>
        <dbReference type="ARBA" id="ARBA00023069"/>
    </source>
</evidence>
<evidence type="ECO:0000256" key="2">
    <source>
        <dbReference type="ARBA" id="ARBA00004651"/>
    </source>
</evidence>
<keyword evidence="10" id="KW-1015">Disulfide bond</keyword>
<evidence type="ECO:0000256" key="17">
    <source>
        <dbReference type="SAM" id="Phobius"/>
    </source>
</evidence>
<evidence type="ECO:0000313" key="19">
    <source>
        <dbReference type="EnsemblMetazoa" id="XP_030853803"/>
    </source>
</evidence>
<evidence type="ECO:0000256" key="15">
    <source>
        <dbReference type="RuleBase" id="RU000688"/>
    </source>
</evidence>
<reference evidence="19" key="2">
    <citation type="submission" date="2021-01" db="UniProtKB">
        <authorList>
            <consortium name="EnsemblMetazoa"/>
        </authorList>
    </citation>
    <scope>IDENTIFICATION</scope>
</reference>
<evidence type="ECO:0000256" key="1">
    <source>
        <dbReference type="ARBA" id="ARBA00004309"/>
    </source>
</evidence>
<feature type="domain" description="G-protein coupled receptors family 1 profile" evidence="18">
    <location>
        <begin position="56"/>
        <end position="381"/>
    </location>
</feature>
<accession>A0A7M7PQI4</accession>
<keyword evidence="6 17" id="KW-1133">Transmembrane helix</keyword>
<comment type="subcellular location">
    <subcellularLocation>
        <location evidence="2">Cell membrane</location>
        <topology evidence="2">Multi-pass membrane protein</topology>
    </subcellularLocation>
    <subcellularLocation>
        <location evidence="1">Cell projection</location>
        <location evidence="1">Cilium membrane</location>
    </subcellularLocation>
</comment>
<dbReference type="PRINTS" id="PR00237">
    <property type="entry name" value="GPCRRHODOPSN"/>
</dbReference>
<evidence type="ECO:0000313" key="20">
    <source>
        <dbReference type="Proteomes" id="UP000007110"/>
    </source>
</evidence>
<keyword evidence="3" id="KW-0217">Developmental protein</keyword>
<feature type="compositionally biased region" description="Basic and acidic residues" evidence="16">
    <location>
        <begin position="311"/>
        <end position="320"/>
    </location>
</feature>
<keyword evidence="13 15" id="KW-0807">Transducer</keyword>